<dbReference type="AlphaFoldDB" id="A0A9P0TF79"/>
<keyword evidence="1" id="KW-0732">Signal</keyword>
<keyword evidence="3" id="KW-1185">Reference proteome</keyword>
<evidence type="ECO:0000313" key="3">
    <source>
        <dbReference type="Proteomes" id="UP001152562"/>
    </source>
</evidence>
<comment type="caution">
    <text evidence="2">The sequence shown here is derived from an EMBL/GenBank/DDBJ whole genome shotgun (WGS) entry which is preliminary data.</text>
</comment>
<sequence>MNTLLPLALLLCACVAYASALPTNAAIVPEVPVPAEGLQAEESRWGGYGGYGQGWGGGYGRGWGGGYGGGWGGGYGRGWGGGYGHGGRGWGHQGWGR</sequence>
<dbReference type="EMBL" id="CALOZG010000010">
    <property type="protein sequence ID" value="CAH4030380.1"/>
    <property type="molecule type" value="Genomic_DNA"/>
</dbReference>
<dbReference type="Proteomes" id="UP001152562">
    <property type="component" value="Unassembled WGS sequence"/>
</dbReference>
<proteinExistence type="predicted"/>
<organism evidence="2 3">
    <name type="scientific">Pieris brassicae</name>
    <name type="common">White butterfly</name>
    <name type="synonym">Large white butterfly</name>
    <dbReference type="NCBI Taxonomy" id="7116"/>
    <lineage>
        <taxon>Eukaryota</taxon>
        <taxon>Metazoa</taxon>
        <taxon>Ecdysozoa</taxon>
        <taxon>Arthropoda</taxon>
        <taxon>Hexapoda</taxon>
        <taxon>Insecta</taxon>
        <taxon>Pterygota</taxon>
        <taxon>Neoptera</taxon>
        <taxon>Endopterygota</taxon>
        <taxon>Lepidoptera</taxon>
        <taxon>Glossata</taxon>
        <taxon>Ditrysia</taxon>
        <taxon>Papilionoidea</taxon>
        <taxon>Pieridae</taxon>
        <taxon>Pierinae</taxon>
        <taxon>Pieris</taxon>
    </lineage>
</organism>
<feature type="chain" id="PRO_5040276042" evidence="1">
    <location>
        <begin position="21"/>
        <end position="97"/>
    </location>
</feature>
<name>A0A9P0TF79_PIEBR</name>
<protein>
    <submittedName>
        <fullName evidence="2">Uncharacterized protein</fullName>
    </submittedName>
</protein>
<evidence type="ECO:0000256" key="1">
    <source>
        <dbReference type="SAM" id="SignalP"/>
    </source>
</evidence>
<gene>
    <name evidence="2" type="ORF">PIBRA_LOCUS7035</name>
</gene>
<reference evidence="2" key="1">
    <citation type="submission" date="2022-05" db="EMBL/GenBank/DDBJ databases">
        <authorList>
            <person name="Okamura Y."/>
        </authorList>
    </citation>
    <scope>NUCLEOTIDE SEQUENCE</scope>
</reference>
<accession>A0A9P0TF79</accession>
<evidence type="ECO:0000313" key="2">
    <source>
        <dbReference type="EMBL" id="CAH4030380.1"/>
    </source>
</evidence>
<feature type="signal peptide" evidence="1">
    <location>
        <begin position="1"/>
        <end position="20"/>
    </location>
</feature>